<keyword evidence="2" id="KW-0004">4Fe-4S</keyword>
<evidence type="ECO:0000256" key="5">
    <source>
        <dbReference type="ARBA" id="ARBA00022691"/>
    </source>
</evidence>
<keyword evidence="7" id="KW-0479">Metal-binding</keyword>
<feature type="domain" description="MTTase N-terminal" evidence="10">
    <location>
        <begin position="6"/>
        <end position="118"/>
    </location>
</feature>
<feature type="domain" description="Radical SAM core" evidence="11">
    <location>
        <begin position="141"/>
        <end position="369"/>
    </location>
</feature>
<evidence type="ECO:0000256" key="1">
    <source>
        <dbReference type="ARBA" id="ARBA00001966"/>
    </source>
</evidence>
<dbReference type="EMBL" id="FMYP01000003">
    <property type="protein sequence ID" value="SDB84483.1"/>
    <property type="molecule type" value="Genomic_DNA"/>
</dbReference>
<dbReference type="InterPro" id="IPR013848">
    <property type="entry name" value="Methylthiotransferase_N"/>
</dbReference>
<keyword evidence="4 12" id="KW-0808">Transferase</keyword>
<name>A0A1G6GRL0_9BACT</name>
<dbReference type="InterPro" id="IPR038135">
    <property type="entry name" value="Methylthiotransferase_N_sf"/>
</dbReference>
<dbReference type="PANTHER" id="PTHR11918:SF45">
    <property type="entry name" value="THREONYLCARBAMOYLADENOSINE TRNA METHYLTHIOTRANSFERASE"/>
    <property type="match status" value="1"/>
</dbReference>
<dbReference type="SFLD" id="SFLDG01061">
    <property type="entry name" value="methylthiotransferase"/>
    <property type="match status" value="1"/>
</dbReference>
<dbReference type="GO" id="GO:0046872">
    <property type="term" value="F:metal ion binding"/>
    <property type="evidence" value="ECO:0007669"/>
    <property type="project" value="UniProtKB-KW"/>
</dbReference>
<dbReference type="PROSITE" id="PS51449">
    <property type="entry name" value="MTTASE_N"/>
    <property type="match status" value="1"/>
</dbReference>
<evidence type="ECO:0000313" key="13">
    <source>
        <dbReference type="Proteomes" id="UP000199452"/>
    </source>
</evidence>
<dbReference type="FunFam" id="3.40.50.12160:FF:000004">
    <property type="entry name" value="Threonylcarbamoyladenosine tRNA methylthiotransferase MtaB"/>
    <property type="match status" value="1"/>
</dbReference>
<comment type="cofactor">
    <cofactor evidence="1">
        <name>[4Fe-4S] cluster</name>
        <dbReference type="ChEBI" id="CHEBI:49883"/>
    </cofactor>
</comment>
<sequence length="433" mass="48578">MPLPSKKVAFHTLGCKLNFSESSTIGREFEENGYQRVPSTSPADVYIINTCSVTENADKKCRYAIRKLIAQSPNAKIVVTGCYAQLKPEEVAAIPGVNLVVGASEKGNLFRLLDNIQADSEPEIISCDIASVEKIFPAYSSSDRTRSFLKIQDGCDYHCSYCTIPLARGKSRNLTIPAIVAEASEIAQKGIKEIILTGVNIGDFGKTTGETFLELITALDASEGVDRYRISSIEPNLLTSEIIDFVAHSKRFLPHFHIPLQSGSNKILALMRRRYKRELFAEKIRRIKTVMPNAFIGIDVIVGFPGETEEEFMQSYTLLEDLNVSFLHIFPYSVRPNTPAETMEPKVTQKEITDRTHRLKQLSDKLHRNFYLQNIGTTEMVLFEGRKKGDFMHGYTGNYIQIEIPYSKELTNKTVPVKITGISKNETATIEFI</sequence>
<evidence type="ECO:0000256" key="2">
    <source>
        <dbReference type="ARBA" id="ARBA00022485"/>
    </source>
</evidence>
<evidence type="ECO:0000256" key="3">
    <source>
        <dbReference type="ARBA" id="ARBA00022490"/>
    </source>
</evidence>
<accession>A0A1G6GRL0</accession>
<dbReference type="STRING" id="1640674.SAMN05216323_100355"/>
<dbReference type="Proteomes" id="UP000199452">
    <property type="component" value="Unassembled WGS sequence"/>
</dbReference>
<dbReference type="GO" id="GO:0035598">
    <property type="term" value="F:tRNA (N(6)-L-threonylcarbamoyladenosine(37)-C(2))-methylthiotransferase activity"/>
    <property type="evidence" value="ECO:0007669"/>
    <property type="project" value="TreeGrafter"/>
</dbReference>
<evidence type="ECO:0000256" key="8">
    <source>
        <dbReference type="ARBA" id="ARBA00023004"/>
    </source>
</evidence>
<dbReference type="InterPro" id="IPR058240">
    <property type="entry name" value="rSAM_sf"/>
</dbReference>
<dbReference type="Pfam" id="PF04055">
    <property type="entry name" value="Radical_SAM"/>
    <property type="match status" value="1"/>
</dbReference>
<dbReference type="PROSITE" id="PS01278">
    <property type="entry name" value="MTTASE_RADICAL"/>
    <property type="match status" value="1"/>
</dbReference>
<dbReference type="NCBIfam" id="TIGR00089">
    <property type="entry name" value="MiaB/RimO family radical SAM methylthiotransferase"/>
    <property type="match status" value="1"/>
</dbReference>
<dbReference type="PROSITE" id="PS51918">
    <property type="entry name" value="RADICAL_SAM"/>
    <property type="match status" value="1"/>
</dbReference>
<gene>
    <name evidence="12" type="ORF">SAMN05216323_100355</name>
</gene>
<evidence type="ECO:0000256" key="7">
    <source>
        <dbReference type="ARBA" id="ARBA00022723"/>
    </source>
</evidence>
<evidence type="ECO:0000256" key="9">
    <source>
        <dbReference type="ARBA" id="ARBA00023014"/>
    </source>
</evidence>
<dbReference type="InterPro" id="IPR007197">
    <property type="entry name" value="rSAM"/>
</dbReference>
<dbReference type="SUPFAM" id="SSF102114">
    <property type="entry name" value="Radical SAM enzymes"/>
    <property type="match status" value="1"/>
</dbReference>
<keyword evidence="5" id="KW-0949">S-adenosyl-L-methionine</keyword>
<evidence type="ECO:0000256" key="6">
    <source>
        <dbReference type="ARBA" id="ARBA00022694"/>
    </source>
</evidence>
<dbReference type="Gene3D" id="3.80.30.20">
    <property type="entry name" value="tm_1862 like domain"/>
    <property type="match status" value="1"/>
</dbReference>
<dbReference type="AlphaFoldDB" id="A0A1G6GRL0"/>
<dbReference type="GO" id="GO:0051539">
    <property type="term" value="F:4 iron, 4 sulfur cluster binding"/>
    <property type="evidence" value="ECO:0007669"/>
    <property type="project" value="UniProtKB-KW"/>
</dbReference>
<dbReference type="SMART" id="SM00729">
    <property type="entry name" value="Elp3"/>
    <property type="match status" value="1"/>
</dbReference>
<keyword evidence="9" id="KW-0411">Iron-sulfur</keyword>
<keyword evidence="3" id="KW-0963">Cytoplasm</keyword>
<evidence type="ECO:0000259" key="11">
    <source>
        <dbReference type="PROSITE" id="PS51918"/>
    </source>
</evidence>
<dbReference type="Gene3D" id="3.40.50.12160">
    <property type="entry name" value="Methylthiotransferase, N-terminal domain"/>
    <property type="match status" value="1"/>
</dbReference>
<dbReference type="OrthoDB" id="9805215at2"/>
<evidence type="ECO:0000259" key="10">
    <source>
        <dbReference type="PROSITE" id="PS51449"/>
    </source>
</evidence>
<dbReference type="InterPro" id="IPR020612">
    <property type="entry name" value="Methylthiotransferase_CS"/>
</dbReference>
<dbReference type="CDD" id="cd01335">
    <property type="entry name" value="Radical_SAM"/>
    <property type="match status" value="1"/>
</dbReference>
<organism evidence="12 13">
    <name type="scientific">Williamwhitmania taraxaci</name>
    <dbReference type="NCBI Taxonomy" id="1640674"/>
    <lineage>
        <taxon>Bacteria</taxon>
        <taxon>Pseudomonadati</taxon>
        <taxon>Bacteroidota</taxon>
        <taxon>Bacteroidia</taxon>
        <taxon>Bacteroidales</taxon>
        <taxon>Williamwhitmaniaceae</taxon>
        <taxon>Williamwhitmania</taxon>
    </lineage>
</organism>
<dbReference type="Pfam" id="PF00919">
    <property type="entry name" value="UPF0004"/>
    <property type="match status" value="1"/>
</dbReference>
<dbReference type="RefSeq" id="WP_092434695.1">
    <property type="nucleotide sequence ID" value="NZ_FMYP01000003.1"/>
</dbReference>
<dbReference type="InterPro" id="IPR006467">
    <property type="entry name" value="MiaB-like_bact"/>
</dbReference>
<dbReference type="PANTHER" id="PTHR11918">
    <property type="entry name" value="RADICAL SAM PROTEINS"/>
    <property type="match status" value="1"/>
</dbReference>
<keyword evidence="8" id="KW-0408">Iron</keyword>
<dbReference type="NCBIfam" id="TIGR01579">
    <property type="entry name" value="MiaB-like-C"/>
    <property type="match status" value="1"/>
</dbReference>
<dbReference type="InterPro" id="IPR023404">
    <property type="entry name" value="rSAM_horseshoe"/>
</dbReference>
<protein>
    <submittedName>
        <fullName evidence="12">Threonylcarbamoyladenosine tRNA methylthiotransferase MtaB</fullName>
    </submittedName>
</protein>
<dbReference type="InterPro" id="IPR006638">
    <property type="entry name" value="Elp3/MiaA/NifB-like_rSAM"/>
</dbReference>
<evidence type="ECO:0000313" key="12">
    <source>
        <dbReference type="EMBL" id="SDB84483.1"/>
    </source>
</evidence>
<dbReference type="SFLD" id="SFLDG01082">
    <property type="entry name" value="B12-binding_domain_containing"/>
    <property type="match status" value="1"/>
</dbReference>
<dbReference type="SFLD" id="SFLDS00029">
    <property type="entry name" value="Radical_SAM"/>
    <property type="match status" value="1"/>
</dbReference>
<keyword evidence="6" id="KW-0819">tRNA processing</keyword>
<evidence type="ECO:0000256" key="4">
    <source>
        <dbReference type="ARBA" id="ARBA00022679"/>
    </source>
</evidence>
<keyword evidence="13" id="KW-1185">Reference proteome</keyword>
<reference evidence="12 13" key="1">
    <citation type="submission" date="2016-09" db="EMBL/GenBank/DDBJ databases">
        <authorList>
            <person name="Capua I."/>
            <person name="De Benedictis P."/>
            <person name="Joannis T."/>
            <person name="Lombin L.H."/>
            <person name="Cattoli G."/>
        </authorList>
    </citation>
    <scope>NUCLEOTIDE SEQUENCE [LARGE SCALE GENOMIC DNA]</scope>
    <source>
        <strain evidence="12 13">A7P-90m</strain>
    </source>
</reference>
<proteinExistence type="predicted"/>
<dbReference type="InterPro" id="IPR005839">
    <property type="entry name" value="Methylthiotransferase"/>
</dbReference>